<dbReference type="SUPFAM" id="SSF109854">
    <property type="entry name" value="DinB/YfiT-like putative metalloenzymes"/>
    <property type="match status" value="1"/>
</dbReference>
<dbReference type="GO" id="GO:0046872">
    <property type="term" value="F:metal ion binding"/>
    <property type="evidence" value="ECO:0007669"/>
    <property type="project" value="InterPro"/>
</dbReference>
<comment type="caution">
    <text evidence="2">The sequence shown here is derived from an EMBL/GenBank/DDBJ whole genome shotgun (WGS) entry which is preliminary data.</text>
</comment>
<dbReference type="AlphaFoldDB" id="A0A2T0K452"/>
<sequence length="192" mass="20664">MSLAELSPADRHRRIAADFTARVEGAKDWDAPAPVAGWTARDVVRHLVEWLPGFLSSGAGVTLPAGPGVGTDPVQSWHVHVTAVQELLDDPGTADRTLSNPHLGEIPLDQAIDRFYTTDVFMHTWDLARSTGQDESLDPALCATLLSGMEPMDEMLRASGQYGPAVPVPAGADPQTRLIAFIGRDPNWTAPH</sequence>
<evidence type="ECO:0000313" key="3">
    <source>
        <dbReference type="Proteomes" id="UP000239415"/>
    </source>
</evidence>
<dbReference type="OrthoDB" id="5185819at2"/>
<dbReference type="InterPro" id="IPR024344">
    <property type="entry name" value="MDMPI_metal-binding"/>
</dbReference>
<evidence type="ECO:0000313" key="2">
    <source>
        <dbReference type="EMBL" id="PRX17651.1"/>
    </source>
</evidence>
<proteinExistence type="predicted"/>
<dbReference type="EMBL" id="PVMZ01000015">
    <property type="protein sequence ID" value="PRX17651.1"/>
    <property type="molecule type" value="Genomic_DNA"/>
</dbReference>
<reference evidence="2 3" key="1">
    <citation type="submission" date="2018-03" db="EMBL/GenBank/DDBJ databases">
        <title>Genomic Encyclopedia of Archaeal and Bacterial Type Strains, Phase II (KMG-II): from individual species to whole genera.</title>
        <authorList>
            <person name="Goeker M."/>
        </authorList>
    </citation>
    <scope>NUCLEOTIDE SEQUENCE [LARGE SCALE GENOMIC DNA]</scope>
    <source>
        <strain evidence="2 3">DSM 43146</strain>
    </source>
</reference>
<dbReference type="RefSeq" id="WP_106325019.1">
    <property type="nucleotide sequence ID" value="NZ_BOMO01000139.1"/>
</dbReference>
<organism evidence="2 3">
    <name type="scientific">Actinoplanes italicus</name>
    <dbReference type="NCBI Taxonomy" id="113567"/>
    <lineage>
        <taxon>Bacteria</taxon>
        <taxon>Bacillati</taxon>
        <taxon>Actinomycetota</taxon>
        <taxon>Actinomycetes</taxon>
        <taxon>Micromonosporales</taxon>
        <taxon>Micromonosporaceae</taxon>
        <taxon>Actinoplanes</taxon>
    </lineage>
</organism>
<dbReference type="InterPro" id="IPR017520">
    <property type="entry name" value="CHP03086"/>
</dbReference>
<dbReference type="Proteomes" id="UP000239415">
    <property type="component" value="Unassembled WGS sequence"/>
</dbReference>
<protein>
    <submittedName>
        <fullName evidence="2">Uncharacterized protein (TIGR03086 family)</fullName>
    </submittedName>
</protein>
<evidence type="ECO:0000259" key="1">
    <source>
        <dbReference type="Pfam" id="PF11716"/>
    </source>
</evidence>
<dbReference type="NCBIfam" id="TIGR03086">
    <property type="entry name" value="TIGR03086 family metal-binding protein"/>
    <property type="match status" value="1"/>
</dbReference>
<dbReference type="InterPro" id="IPR034660">
    <property type="entry name" value="DinB/YfiT-like"/>
</dbReference>
<dbReference type="InterPro" id="IPR017517">
    <property type="entry name" value="Maleyloyr_isom"/>
</dbReference>
<accession>A0A2T0K452</accession>
<dbReference type="NCBIfam" id="TIGR03083">
    <property type="entry name" value="maleylpyruvate isomerase family mycothiol-dependent enzyme"/>
    <property type="match status" value="1"/>
</dbReference>
<gene>
    <name evidence="2" type="ORF">CLV67_115154</name>
</gene>
<feature type="domain" description="Mycothiol-dependent maleylpyruvate isomerase metal-binding" evidence="1">
    <location>
        <begin position="14"/>
        <end position="128"/>
    </location>
</feature>
<keyword evidence="3" id="KW-1185">Reference proteome</keyword>
<dbReference type="Pfam" id="PF11716">
    <property type="entry name" value="MDMPI_N"/>
    <property type="match status" value="1"/>
</dbReference>
<name>A0A2T0K452_9ACTN</name>